<dbReference type="InterPro" id="IPR004447">
    <property type="entry name" value="Peptidase_S41A"/>
</dbReference>
<dbReference type="SUPFAM" id="SSF52096">
    <property type="entry name" value="ClpP/crotonase"/>
    <property type="match status" value="1"/>
</dbReference>
<dbReference type="PROSITE" id="PS50106">
    <property type="entry name" value="PDZ"/>
    <property type="match status" value="1"/>
</dbReference>
<keyword evidence="2 5" id="KW-0645">Protease</keyword>
<dbReference type="PANTHER" id="PTHR32060">
    <property type="entry name" value="TAIL-SPECIFIC PROTEASE"/>
    <property type="match status" value="1"/>
</dbReference>
<dbReference type="GO" id="GO:0008236">
    <property type="term" value="F:serine-type peptidase activity"/>
    <property type="evidence" value="ECO:0007669"/>
    <property type="project" value="UniProtKB-KW"/>
</dbReference>
<evidence type="ECO:0000256" key="3">
    <source>
        <dbReference type="ARBA" id="ARBA00022801"/>
    </source>
</evidence>
<dbReference type="Proteomes" id="UP000179095">
    <property type="component" value="Unassembled WGS sequence"/>
</dbReference>
<dbReference type="GO" id="GO:0007165">
    <property type="term" value="P:signal transduction"/>
    <property type="evidence" value="ECO:0007669"/>
    <property type="project" value="TreeGrafter"/>
</dbReference>
<evidence type="ECO:0000259" key="6">
    <source>
        <dbReference type="PROSITE" id="PS50106"/>
    </source>
</evidence>
<dbReference type="PANTHER" id="PTHR32060:SF30">
    <property type="entry name" value="CARBOXY-TERMINAL PROCESSING PROTEASE CTPA"/>
    <property type="match status" value="1"/>
</dbReference>
<evidence type="ECO:0000256" key="2">
    <source>
        <dbReference type="ARBA" id="ARBA00022670"/>
    </source>
</evidence>
<dbReference type="InterPro" id="IPR001478">
    <property type="entry name" value="PDZ"/>
</dbReference>
<dbReference type="AlphaFoldDB" id="A0A1F4RLV1"/>
<dbReference type="InterPro" id="IPR036034">
    <property type="entry name" value="PDZ_sf"/>
</dbReference>
<dbReference type="Gene3D" id="2.30.42.10">
    <property type="match status" value="1"/>
</dbReference>
<dbReference type="GO" id="GO:0006508">
    <property type="term" value="P:proteolysis"/>
    <property type="evidence" value="ECO:0007669"/>
    <property type="project" value="UniProtKB-KW"/>
</dbReference>
<keyword evidence="4 5" id="KW-0720">Serine protease</keyword>
<dbReference type="STRING" id="1802568.A3F86_05475"/>
<dbReference type="Pfam" id="PF22694">
    <property type="entry name" value="CtpB_N-like"/>
    <property type="match status" value="1"/>
</dbReference>
<dbReference type="NCBIfam" id="TIGR00225">
    <property type="entry name" value="prc"/>
    <property type="match status" value="1"/>
</dbReference>
<dbReference type="CDD" id="cd07560">
    <property type="entry name" value="Peptidase_S41_CPP"/>
    <property type="match status" value="1"/>
</dbReference>
<dbReference type="Pfam" id="PF03572">
    <property type="entry name" value="Peptidase_S41"/>
    <property type="match status" value="1"/>
</dbReference>
<evidence type="ECO:0000313" key="7">
    <source>
        <dbReference type="EMBL" id="OGC09175.1"/>
    </source>
</evidence>
<dbReference type="GO" id="GO:0030288">
    <property type="term" value="C:outer membrane-bounded periplasmic space"/>
    <property type="evidence" value="ECO:0007669"/>
    <property type="project" value="TreeGrafter"/>
</dbReference>
<dbReference type="EMBL" id="METQ01000036">
    <property type="protein sequence ID" value="OGC09175.1"/>
    <property type="molecule type" value="Genomic_DNA"/>
</dbReference>
<dbReference type="FunFam" id="2.30.42.10:FF:000063">
    <property type="entry name" value="Peptidase, S41 family"/>
    <property type="match status" value="1"/>
</dbReference>
<keyword evidence="3 5" id="KW-0378">Hydrolase</keyword>
<evidence type="ECO:0000256" key="1">
    <source>
        <dbReference type="ARBA" id="ARBA00009179"/>
    </source>
</evidence>
<feature type="domain" description="PDZ" evidence="6">
    <location>
        <begin position="104"/>
        <end position="170"/>
    </location>
</feature>
<dbReference type="SMART" id="SM00228">
    <property type="entry name" value="PDZ"/>
    <property type="match status" value="1"/>
</dbReference>
<dbReference type="Gene3D" id="3.30.750.44">
    <property type="match status" value="1"/>
</dbReference>
<dbReference type="Gene3D" id="3.90.226.10">
    <property type="entry name" value="2-enoyl-CoA Hydratase, Chain A, domain 1"/>
    <property type="match status" value="1"/>
</dbReference>
<comment type="caution">
    <text evidence="7">The sequence shown here is derived from an EMBL/GenBank/DDBJ whole genome shotgun (WGS) entry which is preliminary data.</text>
</comment>
<name>A0A1F4RLV1_UNCSA</name>
<dbReference type="InterPro" id="IPR055210">
    <property type="entry name" value="CtpA/B_N"/>
</dbReference>
<evidence type="ECO:0000256" key="4">
    <source>
        <dbReference type="ARBA" id="ARBA00022825"/>
    </source>
</evidence>
<comment type="similarity">
    <text evidence="1 5">Belongs to the peptidase S41A family.</text>
</comment>
<gene>
    <name evidence="7" type="ORF">A3F86_05475</name>
</gene>
<dbReference type="SUPFAM" id="SSF50156">
    <property type="entry name" value="PDZ domain-like"/>
    <property type="match status" value="1"/>
</dbReference>
<accession>A0A1F4RLV1</accession>
<reference evidence="7 8" key="1">
    <citation type="journal article" date="2016" name="Nat. Commun.">
        <title>Thousands of microbial genomes shed light on interconnected biogeochemical processes in an aquifer system.</title>
        <authorList>
            <person name="Anantharaman K."/>
            <person name="Brown C.T."/>
            <person name="Hug L.A."/>
            <person name="Sharon I."/>
            <person name="Castelle C.J."/>
            <person name="Probst A.J."/>
            <person name="Thomas B.C."/>
            <person name="Singh A."/>
            <person name="Wilkins M.J."/>
            <person name="Karaoz U."/>
            <person name="Brodie E.L."/>
            <person name="Williams K.H."/>
            <person name="Hubbard S.S."/>
            <person name="Banfield J.F."/>
        </authorList>
    </citation>
    <scope>NUCLEOTIDE SEQUENCE [LARGE SCALE GENOMIC DNA]</scope>
</reference>
<organism evidence="7 8">
    <name type="scientific">candidate division WOR-1 bacterium RIFCSPLOWO2_12_FULL_45_9</name>
    <dbReference type="NCBI Taxonomy" id="1802568"/>
    <lineage>
        <taxon>Bacteria</taxon>
        <taxon>Bacillati</taxon>
        <taxon>Saganbacteria</taxon>
    </lineage>
</organism>
<dbReference type="SMART" id="SM00245">
    <property type="entry name" value="TSPc"/>
    <property type="match status" value="1"/>
</dbReference>
<dbReference type="InterPro" id="IPR029045">
    <property type="entry name" value="ClpP/crotonase-like_dom_sf"/>
</dbReference>
<dbReference type="Pfam" id="PF00595">
    <property type="entry name" value="PDZ"/>
    <property type="match status" value="1"/>
</dbReference>
<dbReference type="InterPro" id="IPR005151">
    <property type="entry name" value="Tail-specific_protease"/>
</dbReference>
<evidence type="ECO:0000256" key="5">
    <source>
        <dbReference type="RuleBase" id="RU004404"/>
    </source>
</evidence>
<protein>
    <recommendedName>
        <fullName evidence="6">PDZ domain-containing protein</fullName>
    </recommendedName>
</protein>
<proteinExistence type="inferred from homology"/>
<dbReference type="GO" id="GO:0004175">
    <property type="term" value="F:endopeptidase activity"/>
    <property type="evidence" value="ECO:0007669"/>
    <property type="project" value="TreeGrafter"/>
</dbReference>
<sequence length="414" mass="45489">MENRRILYNICRIWQGGKKMKTMKKVLLGIGVLVIAFSVVGRVRAQGDLERKLETYLQVLDIVKSDYVEKHLEDEKLVYGSIRGLLDALDDPYTRFVEPTAYKEMQIRMSGSYSGIGIYIGIKEKQLAIISPIEGTPADKAKLKAGDQIKTVDKKSTKDMALEEAVSLIRGPRGSTVVLGIMRKGWNEEKNVPIVRDNIKINSVTTKKLDSNIAYIKLNTFEKIDSAQEFEKALRESRYTDGLIVDLRGNGGGLLQNAIDIGSMFIEEGIIVQTVDREGRKEQIASTGRVLWKKPTVFLINESSASASEILAGALRDNNVATLVGSTTFGKASVQNVRRLNDGSALLVTIAKYLTPNGDYINKKGISPEVLVLVPTGEAETELVSEEKDAEDIQLQKAIVVIKSKIAGGGNGTI</sequence>
<dbReference type="CDD" id="cd06782">
    <property type="entry name" value="cpPDZ_CPP-like"/>
    <property type="match status" value="1"/>
</dbReference>
<evidence type="ECO:0000313" key="8">
    <source>
        <dbReference type="Proteomes" id="UP000179095"/>
    </source>
</evidence>